<dbReference type="InterPro" id="IPR036291">
    <property type="entry name" value="NAD(P)-bd_dom_sf"/>
</dbReference>
<dbReference type="PRINTS" id="PR00081">
    <property type="entry name" value="GDHRDH"/>
</dbReference>
<dbReference type="Proteomes" id="UP001316803">
    <property type="component" value="Unassembled WGS sequence"/>
</dbReference>
<dbReference type="Pfam" id="PF00106">
    <property type="entry name" value="adh_short"/>
    <property type="match status" value="1"/>
</dbReference>
<proteinExistence type="inferred from homology"/>
<comment type="caution">
    <text evidence="3">The sequence shown here is derived from an EMBL/GenBank/DDBJ whole genome shotgun (WGS) entry which is preliminary data.</text>
</comment>
<name>A0AAN8ESU8_9EURO</name>
<dbReference type="PANTHER" id="PTHR43180:SF10">
    <property type="entry name" value="NAD(P)-BINDING PROTEIN"/>
    <property type="match status" value="1"/>
</dbReference>
<dbReference type="InterPro" id="IPR002347">
    <property type="entry name" value="SDR_fam"/>
</dbReference>
<evidence type="ECO:0000313" key="4">
    <source>
        <dbReference type="Proteomes" id="UP001316803"/>
    </source>
</evidence>
<keyword evidence="2" id="KW-0560">Oxidoreductase</keyword>
<dbReference type="SUPFAM" id="SSF51735">
    <property type="entry name" value="NAD(P)-binding Rossmann-fold domains"/>
    <property type="match status" value="1"/>
</dbReference>
<dbReference type="PANTHER" id="PTHR43180">
    <property type="entry name" value="3-OXOACYL-(ACYL-CARRIER-PROTEIN) REDUCTASE (AFU_ORTHOLOGUE AFUA_6G11210)"/>
    <property type="match status" value="1"/>
</dbReference>
<reference evidence="3 4" key="1">
    <citation type="submission" date="2022-12" db="EMBL/GenBank/DDBJ databases">
        <title>Genomic features and morphological characterization of a novel Knufia sp. strain isolated from spacecraft assembly facility.</title>
        <authorList>
            <person name="Teixeira M."/>
            <person name="Chander A.M."/>
            <person name="Stajich J.E."/>
            <person name="Venkateswaran K."/>
        </authorList>
    </citation>
    <scope>NUCLEOTIDE SEQUENCE [LARGE SCALE GENOMIC DNA]</scope>
    <source>
        <strain evidence="3 4">FJI-L2-BK-P2</strain>
    </source>
</reference>
<dbReference type="EMBL" id="JAKLMC020000020">
    <property type="protein sequence ID" value="KAK5951448.1"/>
    <property type="molecule type" value="Genomic_DNA"/>
</dbReference>
<dbReference type="AlphaFoldDB" id="A0AAN8ESU8"/>
<sequence length="307" mass="32705">MSVSLAHTDTTDYSASALMATFEIHDEDLVRLKDQVVLVTGAASGIGLGTVKLLLEKDAYVVAGDLSEMPLQHDRLTFVNTNVTSWADLSSIFKVAKTKYGKIDHVFANAGISGRTTYLDEQVDENGDLLEPNHLVYDINLKGAVNTCALAIHHMRRQGAGGSIVLTASASSFQRFRAVDYTTAKHGVLGFMRGITPLLQPSIPIRVNCIAPSWTTTGLVPEGFIEKTTGVGTQTPNVVARSVAILMADAGRNGQLIYSVEGKYSEAEGTLLKAAADIVGDVNEDVVMAKLLQAMSGYGVSAEQEGS</sequence>
<protein>
    <submittedName>
        <fullName evidence="3">Uncharacterized protein</fullName>
    </submittedName>
</protein>
<accession>A0AAN8ESU8</accession>
<organism evidence="3 4">
    <name type="scientific">Knufia fluminis</name>
    <dbReference type="NCBI Taxonomy" id="191047"/>
    <lineage>
        <taxon>Eukaryota</taxon>
        <taxon>Fungi</taxon>
        <taxon>Dikarya</taxon>
        <taxon>Ascomycota</taxon>
        <taxon>Pezizomycotina</taxon>
        <taxon>Eurotiomycetes</taxon>
        <taxon>Chaetothyriomycetidae</taxon>
        <taxon>Chaetothyriales</taxon>
        <taxon>Trichomeriaceae</taxon>
        <taxon>Knufia</taxon>
    </lineage>
</organism>
<gene>
    <name evidence="3" type="ORF">OHC33_007504</name>
</gene>
<evidence type="ECO:0000256" key="2">
    <source>
        <dbReference type="ARBA" id="ARBA00023002"/>
    </source>
</evidence>
<evidence type="ECO:0000313" key="3">
    <source>
        <dbReference type="EMBL" id="KAK5951448.1"/>
    </source>
</evidence>
<comment type="similarity">
    <text evidence="1">Belongs to the short-chain dehydrogenases/reductases (SDR) family.</text>
</comment>
<dbReference type="Gene3D" id="3.40.50.720">
    <property type="entry name" value="NAD(P)-binding Rossmann-like Domain"/>
    <property type="match status" value="1"/>
</dbReference>
<dbReference type="GO" id="GO:0016491">
    <property type="term" value="F:oxidoreductase activity"/>
    <property type="evidence" value="ECO:0007669"/>
    <property type="project" value="UniProtKB-KW"/>
</dbReference>
<evidence type="ECO:0000256" key="1">
    <source>
        <dbReference type="ARBA" id="ARBA00006484"/>
    </source>
</evidence>
<keyword evidence="4" id="KW-1185">Reference proteome</keyword>